<name>A0A5R9B424_STAXY</name>
<evidence type="ECO:0000313" key="2">
    <source>
        <dbReference type="Proteomes" id="UP000307747"/>
    </source>
</evidence>
<reference evidence="1 2" key="1">
    <citation type="submission" date="2019-05" db="EMBL/GenBank/DDBJ databases">
        <title>The metagenome of a microbial culture collection derived from dairy environment covers the genomic content of the human microbiome.</title>
        <authorList>
            <person name="Roder T."/>
            <person name="Wuthrich D."/>
            <person name="Sattari Z."/>
            <person name="Von Ah U."/>
            <person name="Bar C."/>
            <person name="Ronchi F."/>
            <person name="Macpherson A.J."/>
            <person name="Ganal-Vonarburg S.C."/>
            <person name="Bruggmann R."/>
            <person name="Vergeres G."/>
        </authorList>
    </citation>
    <scope>NUCLEOTIDE SEQUENCE [LARGE SCALE GENOMIC DNA]</scope>
    <source>
        <strain evidence="1 2">FAM 20833</strain>
    </source>
</reference>
<dbReference type="RefSeq" id="WP_138405702.1">
    <property type="nucleotide sequence ID" value="NZ_JALKSG010000001.1"/>
</dbReference>
<proteinExistence type="predicted"/>
<protein>
    <submittedName>
        <fullName evidence="1">Uncharacterized protein</fullName>
    </submittedName>
</protein>
<evidence type="ECO:0000313" key="1">
    <source>
        <dbReference type="EMBL" id="TLP91008.1"/>
    </source>
</evidence>
<organism evidence="1 2">
    <name type="scientific">Staphylococcus xylosus</name>
    <dbReference type="NCBI Taxonomy" id="1288"/>
    <lineage>
        <taxon>Bacteria</taxon>
        <taxon>Bacillati</taxon>
        <taxon>Bacillota</taxon>
        <taxon>Bacilli</taxon>
        <taxon>Bacillales</taxon>
        <taxon>Staphylococcaceae</taxon>
        <taxon>Staphylococcus</taxon>
    </lineage>
</organism>
<dbReference type="EMBL" id="VBTJ01000001">
    <property type="protein sequence ID" value="TLP91008.1"/>
    <property type="molecule type" value="Genomic_DNA"/>
</dbReference>
<dbReference type="Proteomes" id="UP000307747">
    <property type="component" value="Unassembled WGS sequence"/>
</dbReference>
<accession>A0A5R9B424</accession>
<dbReference type="OrthoDB" id="72638at2"/>
<sequence>MEESEKNEIFIEDEGDTNTVLFMASLLQIIVREKNSNDIEAYKDAKNDFDKFLKAYINIK</sequence>
<gene>
    <name evidence="1" type="ORF">FEZ53_01700</name>
</gene>
<comment type="caution">
    <text evidence="1">The sequence shown here is derived from an EMBL/GenBank/DDBJ whole genome shotgun (WGS) entry which is preliminary data.</text>
</comment>
<dbReference type="AlphaFoldDB" id="A0A5R9B424"/>